<feature type="compositionally biased region" description="Polar residues" evidence="1">
    <location>
        <begin position="450"/>
        <end position="481"/>
    </location>
</feature>
<proteinExistence type="predicted"/>
<protein>
    <submittedName>
        <fullName evidence="2">Uncharacterized protein</fullName>
    </submittedName>
</protein>
<feature type="compositionally biased region" description="Polar residues" evidence="1">
    <location>
        <begin position="843"/>
        <end position="856"/>
    </location>
</feature>
<dbReference type="Proteomes" id="UP001162156">
    <property type="component" value="Unassembled WGS sequence"/>
</dbReference>
<evidence type="ECO:0000313" key="3">
    <source>
        <dbReference type="Proteomes" id="UP001162156"/>
    </source>
</evidence>
<feature type="region of interest" description="Disordered" evidence="1">
    <location>
        <begin position="448"/>
        <end position="491"/>
    </location>
</feature>
<comment type="caution">
    <text evidence="2">The sequence shown here is derived from an EMBL/GenBank/DDBJ whole genome shotgun (WGS) entry which is preliminary data.</text>
</comment>
<feature type="region of interest" description="Disordered" evidence="1">
    <location>
        <begin position="271"/>
        <end position="304"/>
    </location>
</feature>
<name>A0AAV8XU98_9CUCU</name>
<gene>
    <name evidence="2" type="ORF">NQ314_010016</name>
</gene>
<feature type="region of interest" description="Disordered" evidence="1">
    <location>
        <begin position="177"/>
        <end position="198"/>
    </location>
</feature>
<sequence>MGNFNDQQIQKLREKIQQNLQKELQRSLRESYSYSTSWSSTTSNGHNRQFGRQFEFTGQTHEHNLDHLETGNFKDFNQKQAQIAQQLEDELSKQLKNAVRTTYNSNSYSDLRPTDSQVLYQNLFNELQRNLTKQLQIVGTNRNSYSYSYTFNEQQLNRLRTKLERDLKLQLQQEVTSISTHHPENKLDQQQTDQELESSDLNQQIEDDAFRSHRKPGEQIVNTDRTQQQIGQEQVDADLILQNEDNLNQQVEATGFETPQFGDQEQIVQPSEQDQVNQIQQTDESNNVPKRLQIGNHQKGDNSQITQEQLDLNQQLDKNYYIPQQIPSANLQVNNRPVTPRPIDSNNFLKREREELLNTDQYVSGNSNVNYNQRPNGLPTLNQIIQQQQLGTNEHNTELLSPIEPLSVPENDDLNQQQVDIGQQSIEDLTGQTNTDLIQQNQINENTNNGKSLTLGQNNLPAGQISGQLNPLTSNQNSNRQVPLGQTGGESIGITSQGQLFRTQPQTLTDAEKEADLLIQRLRASQRNRGDQPSFGQSFTYVPYNQRVTPSPVVQHGGYGSDGSQTFSVQPVQEVNSFYQQHDSFGVYLNQEQAQFAKHLETELSKQVEDAVSQNYYTEAYSNSGSPNPQQYQTSYQQLSVDLQRNLTKQLQNILSSTQPGSSIYNSFTNQQREKLLNQLQADLLRQLQQSLKVSYGLEGQNIGYGSGYSGVHSSSLFGSTRHGSRGSNVYSSNIPNVDNYGLGQHTSQLQYGQPEETVQNVETVSDIQPIEPQQAHVVQNVEPQIGYSYNPGVKGHGRRYDSQLYGSPQHQSQLTADDFQQPLTSVPHAPPVDIQPPPVGSGTLQAEAVSSSQGDLASPTEGIVNQDDLPWWKRFGNKVKQGAHSLKEKIVG</sequence>
<feature type="compositionally biased region" description="Pro residues" evidence="1">
    <location>
        <begin position="829"/>
        <end position="840"/>
    </location>
</feature>
<feature type="compositionally biased region" description="Polar residues" evidence="1">
    <location>
        <begin position="271"/>
        <end position="288"/>
    </location>
</feature>
<feature type="region of interest" description="Disordered" evidence="1">
    <location>
        <begin position="822"/>
        <end position="864"/>
    </location>
</feature>
<feature type="compositionally biased region" description="Polar residues" evidence="1">
    <location>
        <begin position="188"/>
        <end position="198"/>
    </location>
</feature>
<evidence type="ECO:0000313" key="2">
    <source>
        <dbReference type="EMBL" id="KAJ8942692.1"/>
    </source>
</evidence>
<accession>A0AAV8XU98</accession>
<dbReference type="AlphaFoldDB" id="A0AAV8XU98"/>
<dbReference type="EMBL" id="JANEYF010002745">
    <property type="protein sequence ID" value="KAJ8942692.1"/>
    <property type="molecule type" value="Genomic_DNA"/>
</dbReference>
<reference evidence="2" key="1">
    <citation type="journal article" date="2023" name="Insect Mol. Biol.">
        <title>Genome sequencing provides insights into the evolution of gene families encoding plant cell wall-degrading enzymes in longhorned beetles.</title>
        <authorList>
            <person name="Shin N.R."/>
            <person name="Okamura Y."/>
            <person name="Kirsch R."/>
            <person name="Pauchet Y."/>
        </authorList>
    </citation>
    <scope>NUCLEOTIDE SEQUENCE</scope>
    <source>
        <strain evidence="2">RBIC_L_NR</strain>
    </source>
</reference>
<keyword evidence="3" id="KW-1185">Reference proteome</keyword>
<organism evidence="2 3">
    <name type="scientific">Rhamnusium bicolor</name>
    <dbReference type="NCBI Taxonomy" id="1586634"/>
    <lineage>
        <taxon>Eukaryota</taxon>
        <taxon>Metazoa</taxon>
        <taxon>Ecdysozoa</taxon>
        <taxon>Arthropoda</taxon>
        <taxon>Hexapoda</taxon>
        <taxon>Insecta</taxon>
        <taxon>Pterygota</taxon>
        <taxon>Neoptera</taxon>
        <taxon>Endopterygota</taxon>
        <taxon>Coleoptera</taxon>
        <taxon>Polyphaga</taxon>
        <taxon>Cucujiformia</taxon>
        <taxon>Chrysomeloidea</taxon>
        <taxon>Cerambycidae</taxon>
        <taxon>Lepturinae</taxon>
        <taxon>Rhagiini</taxon>
        <taxon>Rhamnusium</taxon>
    </lineage>
</organism>
<evidence type="ECO:0000256" key="1">
    <source>
        <dbReference type="SAM" id="MobiDB-lite"/>
    </source>
</evidence>